<accession>A0A2K8Z347</accession>
<dbReference type="Proteomes" id="UP000232883">
    <property type="component" value="Chromosome"/>
</dbReference>
<evidence type="ECO:0000313" key="2">
    <source>
        <dbReference type="Proteomes" id="UP000232883"/>
    </source>
</evidence>
<dbReference type="KEGG" id="spir:CWM47_22105"/>
<organism evidence="1 2">
    <name type="scientific">Spirosoma pollinicola</name>
    <dbReference type="NCBI Taxonomy" id="2057025"/>
    <lineage>
        <taxon>Bacteria</taxon>
        <taxon>Pseudomonadati</taxon>
        <taxon>Bacteroidota</taxon>
        <taxon>Cytophagia</taxon>
        <taxon>Cytophagales</taxon>
        <taxon>Cytophagaceae</taxon>
        <taxon>Spirosoma</taxon>
    </lineage>
</organism>
<dbReference type="AlphaFoldDB" id="A0A2K8Z347"/>
<name>A0A2K8Z347_9BACT</name>
<dbReference type="EMBL" id="CP025096">
    <property type="protein sequence ID" value="AUD04298.1"/>
    <property type="molecule type" value="Genomic_DNA"/>
</dbReference>
<sequence>MVCFVIPTKDRAAGAGIFGEGEVFHFSEDPRSGGPVLRRDDKIAKSTVTLAWPRLIQPLTIKNE</sequence>
<protein>
    <submittedName>
        <fullName evidence="1">Uncharacterized protein</fullName>
    </submittedName>
</protein>
<evidence type="ECO:0000313" key="1">
    <source>
        <dbReference type="EMBL" id="AUD04298.1"/>
    </source>
</evidence>
<gene>
    <name evidence="1" type="ORF">CWM47_22105</name>
</gene>
<reference evidence="1 2" key="1">
    <citation type="submission" date="2017-11" db="EMBL/GenBank/DDBJ databases">
        <title>Taxonomic description and genome sequences of Spirosoma HA7 sp. nov., isolated from pollen microhabitat of Corylus avellana.</title>
        <authorList>
            <person name="Ambika Manirajan B."/>
            <person name="Suarez C."/>
            <person name="Ratering S."/>
            <person name="Geissler-Plaum R."/>
            <person name="Cardinale M."/>
            <person name="Sylvia S."/>
        </authorList>
    </citation>
    <scope>NUCLEOTIDE SEQUENCE [LARGE SCALE GENOMIC DNA]</scope>
    <source>
        <strain evidence="1 2">HA7</strain>
    </source>
</reference>
<proteinExistence type="predicted"/>
<keyword evidence="2" id="KW-1185">Reference proteome</keyword>